<dbReference type="InterPro" id="IPR036188">
    <property type="entry name" value="FAD/NAD-bd_sf"/>
</dbReference>
<name>A0A9W6D5F8_9BACT</name>
<gene>
    <name evidence="2" type="ORF">DAMNIGENAA_19900</name>
</gene>
<evidence type="ECO:0000313" key="3">
    <source>
        <dbReference type="Proteomes" id="UP001144372"/>
    </source>
</evidence>
<dbReference type="GO" id="GO:0008767">
    <property type="term" value="F:UDP-galactopyranose mutase activity"/>
    <property type="evidence" value="ECO:0007669"/>
    <property type="project" value="TreeGrafter"/>
</dbReference>
<proteinExistence type="predicted"/>
<dbReference type="Proteomes" id="UP001144372">
    <property type="component" value="Unassembled WGS sequence"/>
</dbReference>
<protein>
    <recommendedName>
        <fullName evidence="1">Amine oxidase domain-containing protein</fullName>
    </recommendedName>
</protein>
<feature type="domain" description="Amine oxidase" evidence="1">
    <location>
        <begin position="11"/>
        <end position="368"/>
    </location>
</feature>
<organism evidence="2 3">
    <name type="scientific">Desulforhabdus amnigena</name>
    <dbReference type="NCBI Taxonomy" id="40218"/>
    <lineage>
        <taxon>Bacteria</taxon>
        <taxon>Pseudomonadati</taxon>
        <taxon>Thermodesulfobacteriota</taxon>
        <taxon>Syntrophobacteria</taxon>
        <taxon>Syntrophobacterales</taxon>
        <taxon>Syntrophobacteraceae</taxon>
        <taxon>Desulforhabdus</taxon>
    </lineage>
</organism>
<dbReference type="PANTHER" id="PTHR21197">
    <property type="entry name" value="UDP-GALACTOPYRANOSE MUTASE"/>
    <property type="match status" value="1"/>
</dbReference>
<reference evidence="2" key="1">
    <citation type="submission" date="2022-12" db="EMBL/GenBank/DDBJ databases">
        <title>Reference genome sequencing for broad-spectrum identification of bacterial and archaeal isolates by mass spectrometry.</title>
        <authorList>
            <person name="Sekiguchi Y."/>
            <person name="Tourlousse D.M."/>
        </authorList>
    </citation>
    <scope>NUCLEOTIDE SEQUENCE</scope>
    <source>
        <strain evidence="2">ASRB1</strain>
    </source>
</reference>
<dbReference type="NCBIfam" id="NF005548">
    <property type="entry name" value="PRK07208.1-4"/>
    <property type="match status" value="1"/>
</dbReference>
<dbReference type="Pfam" id="PF01593">
    <property type="entry name" value="Amino_oxidase"/>
    <property type="match status" value="1"/>
</dbReference>
<dbReference type="Gene3D" id="3.50.50.60">
    <property type="entry name" value="FAD/NAD(P)-binding domain"/>
    <property type="match status" value="1"/>
</dbReference>
<dbReference type="GO" id="GO:0016491">
    <property type="term" value="F:oxidoreductase activity"/>
    <property type="evidence" value="ECO:0007669"/>
    <property type="project" value="InterPro"/>
</dbReference>
<dbReference type="EMBL" id="BSDR01000001">
    <property type="protein sequence ID" value="GLI34557.1"/>
    <property type="molecule type" value="Genomic_DNA"/>
</dbReference>
<comment type="caution">
    <text evidence="2">The sequence shown here is derived from an EMBL/GenBank/DDBJ whole genome shotgun (WGS) entry which is preliminary data.</text>
</comment>
<dbReference type="GO" id="GO:0050660">
    <property type="term" value="F:flavin adenine dinucleotide binding"/>
    <property type="evidence" value="ECO:0007669"/>
    <property type="project" value="TreeGrafter"/>
</dbReference>
<accession>A0A9W6D5F8</accession>
<dbReference type="SUPFAM" id="SSF51905">
    <property type="entry name" value="FAD/NAD(P)-binding domain"/>
    <property type="match status" value="1"/>
</dbReference>
<dbReference type="AlphaFoldDB" id="A0A9W6D5F8"/>
<dbReference type="PANTHER" id="PTHR21197:SF0">
    <property type="entry name" value="UDP-GALACTOPYRANOSE MUTASE"/>
    <property type="match status" value="1"/>
</dbReference>
<dbReference type="RefSeq" id="WP_281793870.1">
    <property type="nucleotide sequence ID" value="NZ_BSDR01000001.1"/>
</dbReference>
<dbReference type="PRINTS" id="PR00419">
    <property type="entry name" value="ADXRDTASE"/>
</dbReference>
<dbReference type="GO" id="GO:0005829">
    <property type="term" value="C:cytosol"/>
    <property type="evidence" value="ECO:0007669"/>
    <property type="project" value="TreeGrafter"/>
</dbReference>
<sequence>MRVGIIGAGPAGLTAAELISRAGHEVVVYEADNTVGGMAKTFDLWGQKVDLGPHRFFSSDPRINAVWLKAVAGDYDLVRRLTRIFYKKRFFYYPLKPFDALKKLGPVETARCMFDYLCEKVSPTAQDGSFETWVAHRFGYRLYEVFFKTYTEKLWGINCSELDADFAAQRIKKLSLTSAIWNALTKGRGNKHKTLVDQFAYPHGGAGMPYQRMADSIIKNGGKVLLSTSVKRVVTESGCAVGIEAEVGGVERFDHVISTMPLPHLVERLEGTPIVVQENVKKLGFRNTILVYLKIEAQNLFSDNWLYVHSPDLQTGRLTNFRNWTPKINGAETSTIVVLEYWCYDNDSLWKSSDAELVELGNNELKKTGLIGEAPISAGFVKRIHNSYPVYRRGYKDVLVPVVEYLKTIKRLTLIGRSGSFKYNNQDHSILMGVLAAENLLEDANHDLWLVNTDDEYQESGSLQKSGLS</sequence>
<dbReference type="InterPro" id="IPR002937">
    <property type="entry name" value="Amino_oxidase"/>
</dbReference>
<evidence type="ECO:0000259" key="1">
    <source>
        <dbReference type="Pfam" id="PF01593"/>
    </source>
</evidence>
<evidence type="ECO:0000313" key="2">
    <source>
        <dbReference type="EMBL" id="GLI34557.1"/>
    </source>
</evidence>
<keyword evidence="3" id="KW-1185">Reference proteome</keyword>